<evidence type="ECO:0000313" key="13">
    <source>
        <dbReference type="Proteomes" id="UP000076761"/>
    </source>
</evidence>
<name>A0A165PLE3_9AGAM</name>
<dbReference type="Gene3D" id="3.40.50.1220">
    <property type="entry name" value="TPP-binding domain"/>
    <property type="match status" value="1"/>
</dbReference>
<sequence length="575" mass="64943">MDSGSSIKAETVVQTQNIEEKPQTQRISDICIYQAQGFLEAAEDIGIDPETVEDILNGFPTGRDDTSDSGDGDENMSNLQQDEENDLELAELAHFAEEAEEAWPKQEIRQLKRYLKEHGMSAFIRKYVIERDAFIPNLIYAFGISLCKELRSKRPTTLLYFLKVVLSQELRKRERLTQYSTVDDAVELIQRSRSIIILTGAGISVSCGIPDFRSRNGLYAQLKEKNEYELDDPQQMFDIEYFRENPTVFYSFASQIYPSNFTPSPCHRFIKLIEDKGKLLRNYTQNIDTLETLAGVQNVLQCHGSFATASCLNCRVKVPGVEIEQDILQRRVPLCKICNAELSNSRKPSSKKKGKKKGKKLGSTWDSDESNDPEERDYPPGIMKPDITFFGEKLNDAFDHALMEDRDKVDLLVIMGTSLQVAPVSETITYLPHSVPQILINKTPIKHINPDIVLLGNADDIVHHLCAKSGWELPAPRQLEPLRLNLRKRPSAEVGPTPQEPKRVGERCVSMSRDEFQYVLSALRSHVWLFDGAEGGQWVEDLEGRLAESPRSDMSCALSPASDDSSREAKKPRLG</sequence>
<dbReference type="InterPro" id="IPR026591">
    <property type="entry name" value="Sirtuin_cat_small_dom_sf"/>
</dbReference>
<feature type="binding site" evidence="9">
    <location>
        <position position="335"/>
    </location>
    <ligand>
        <name>Zn(2+)</name>
        <dbReference type="ChEBI" id="CHEBI:29105"/>
    </ligand>
</feature>
<dbReference type="OrthoDB" id="420264at2759"/>
<keyword evidence="13" id="KW-1185">Reference proteome</keyword>
<dbReference type="InterPro" id="IPR003000">
    <property type="entry name" value="Sirtuin"/>
</dbReference>
<comment type="similarity">
    <text evidence="3">Belongs to the sirtuin family. Class I subfamily.</text>
</comment>
<dbReference type="FunCoup" id="A0A165PLE3">
    <property type="interactions" value="253"/>
</dbReference>
<feature type="compositionally biased region" description="Basic residues" evidence="10">
    <location>
        <begin position="348"/>
        <end position="360"/>
    </location>
</feature>
<feature type="region of interest" description="Disordered" evidence="10">
    <location>
        <begin position="344"/>
        <end position="381"/>
    </location>
</feature>
<keyword evidence="8" id="KW-0496">Mitochondrion</keyword>
<keyword evidence="5 9" id="KW-0479">Metal-binding</keyword>
<dbReference type="InterPro" id="IPR029035">
    <property type="entry name" value="DHS-like_NAD/FAD-binding_dom"/>
</dbReference>
<feature type="domain" description="Deacetylase sirtuin-type" evidence="11">
    <location>
        <begin position="175"/>
        <end position="472"/>
    </location>
</feature>
<keyword evidence="7" id="KW-0520">NAD</keyword>
<evidence type="ECO:0000256" key="7">
    <source>
        <dbReference type="ARBA" id="ARBA00023027"/>
    </source>
</evidence>
<evidence type="ECO:0000259" key="11">
    <source>
        <dbReference type="PROSITE" id="PS50305"/>
    </source>
</evidence>
<dbReference type="Pfam" id="PF02146">
    <property type="entry name" value="SIR2"/>
    <property type="match status" value="1"/>
</dbReference>
<dbReference type="PANTHER" id="PTHR11085:SF9">
    <property type="entry name" value="NAD-DEPENDENT PROTEIN DEACETYLASE SIRTUIN-1"/>
    <property type="match status" value="1"/>
</dbReference>
<evidence type="ECO:0000256" key="6">
    <source>
        <dbReference type="ARBA" id="ARBA00022833"/>
    </source>
</evidence>
<dbReference type="InterPro" id="IPR026590">
    <property type="entry name" value="Ssirtuin_cat_dom"/>
</dbReference>
<dbReference type="Gene3D" id="3.30.1600.10">
    <property type="entry name" value="SIR2/SIRT2 'Small Domain"/>
    <property type="match status" value="1"/>
</dbReference>
<accession>A0A165PLE3</accession>
<evidence type="ECO:0000256" key="3">
    <source>
        <dbReference type="ARBA" id="ARBA00006924"/>
    </source>
</evidence>
<proteinExistence type="inferred from homology"/>
<dbReference type="GO" id="GO:0046872">
    <property type="term" value="F:metal ion binding"/>
    <property type="evidence" value="ECO:0007669"/>
    <property type="project" value="UniProtKB-KW"/>
</dbReference>
<gene>
    <name evidence="12" type="ORF">NEOLEDRAFT_1139847</name>
</gene>
<feature type="active site" description="Proton acceptor" evidence="9">
    <location>
        <position position="303"/>
    </location>
</feature>
<protein>
    <submittedName>
        <fullName evidence="12">SIR2-domain-containing protein</fullName>
    </submittedName>
</protein>
<keyword evidence="6 9" id="KW-0862">Zinc</keyword>
<dbReference type="EMBL" id="KV425610">
    <property type="protein sequence ID" value="KZT21202.1"/>
    <property type="molecule type" value="Genomic_DNA"/>
</dbReference>
<reference evidence="12 13" key="1">
    <citation type="journal article" date="2016" name="Mol. Biol. Evol.">
        <title>Comparative Genomics of Early-Diverging Mushroom-Forming Fungi Provides Insights into the Origins of Lignocellulose Decay Capabilities.</title>
        <authorList>
            <person name="Nagy L.G."/>
            <person name="Riley R."/>
            <person name="Tritt A."/>
            <person name="Adam C."/>
            <person name="Daum C."/>
            <person name="Floudas D."/>
            <person name="Sun H."/>
            <person name="Yadav J.S."/>
            <person name="Pangilinan J."/>
            <person name="Larsson K.H."/>
            <person name="Matsuura K."/>
            <person name="Barry K."/>
            <person name="Labutti K."/>
            <person name="Kuo R."/>
            <person name="Ohm R.A."/>
            <person name="Bhattacharya S.S."/>
            <person name="Shirouzu T."/>
            <person name="Yoshinaga Y."/>
            <person name="Martin F.M."/>
            <person name="Grigoriev I.V."/>
            <person name="Hibbett D.S."/>
        </authorList>
    </citation>
    <scope>NUCLEOTIDE SEQUENCE [LARGE SCALE GENOMIC DNA]</scope>
    <source>
        <strain evidence="12 13">HHB14362 ss-1</strain>
    </source>
</reference>
<evidence type="ECO:0000256" key="5">
    <source>
        <dbReference type="ARBA" id="ARBA00022723"/>
    </source>
</evidence>
<keyword evidence="4" id="KW-0808">Transferase</keyword>
<evidence type="ECO:0000256" key="2">
    <source>
        <dbReference type="ARBA" id="ARBA00004173"/>
    </source>
</evidence>
<comment type="cofactor">
    <cofactor evidence="1">
        <name>Zn(2+)</name>
        <dbReference type="ChEBI" id="CHEBI:29105"/>
    </cofactor>
</comment>
<feature type="binding site" evidence="9">
    <location>
        <position position="338"/>
    </location>
    <ligand>
        <name>Zn(2+)</name>
        <dbReference type="ChEBI" id="CHEBI:29105"/>
    </ligand>
</feature>
<dbReference type="PANTHER" id="PTHR11085">
    <property type="entry name" value="NAD-DEPENDENT PROTEIN DEACYLASE SIRTUIN-5, MITOCHONDRIAL-RELATED"/>
    <property type="match status" value="1"/>
</dbReference>
<dbReference type="SUPFAM" id="SSF52467">
    <property type="entry name" value="DHS-like NAD/FAD-binding domain"/>
    <property type="match status" value="1"/>
</dbReference>
<feature type="compositionally biased region" description="Polar residues" evidence="10">
    <location>
        <begin position="1"/>
        <end position="17"/>
    </location>
</feature>
<feature type="region of interest" description="Disordered" evidence="10">
    <location>
        <begin position="1"/>
        <end position="24"/>
    </location>
</feature>
<evidence type="ECO:0000256" key="8">
    <source>
        <dbReference type="ARBA" id="ARBA00023128"/>
    </source>
</evidence>
<organism evidence="12 13">
    <name type="scientific">Neolentinus lepideus HHB14362 ss-1</name>
    <dbReference type="NCBI Taxonomy" id="1314782"/>
    <lineage>
        <taxon>Eukaryota</taxon>
        <taxon>Fungi</taxon>
        <taxon>Dikarya</taxon>
        <taxon>Basidiomycota</taxon>
        <taxon>Agaricomycotina</taxon>
        <taxon>Agaricomycetes</taxon>
        <taxon>Gloeophyllales</taxon>
        <taxon>Gloeophyllaceae</taxon>
        <taxon>Neolentinus</taxon>
    </lineage>
</organism>
<dbReference type="STRING" id="1314782.A0A165PLE3"/>
<evidence type="ECO:0000313" key="12">
    <source>
        <dbReference type="EMBL" id="KZT21202.1"/>
    </source>
</evidence>
<evidence type="ECO:0000256" key="4">
    <source>
        <dbReference type="ARBA" id="ARBA00022679"/>
    </source>
</evidence>
<feature type="compositionally biased region" description="Acidic residues" evidence="10">
    <location>
        <begin position="366"/>
        <end position="375"/>
    </location>
</feature>
<feature type="binding site" evidence="9">
    <location>
        <position position="311"/>
    </location>
    <ligand>
        <name>Zn(2+)</name>
        <dbReference type="ChEBI" id="CHEBI:29105"/>
    </ligand>
</feature>
<feature type="region of interest" description="Disordered" evidence="10">
    <location>
        <begin position="56"/>
        <end position="78"/>
    </location>
</feature>
<dbReference type="AlphaFoldDB" id="A0A165PLE3"/>
<evidence type="ECO:0000256" key="1">
    <source>
        <dbReference type="ARBA" id="ARBA00001947"/>
    </source>
</evidence>
<feature type="compositionally biased region" description="Basic and acidic residues" evidence="10">
    <location>
        <begin position="564"/>
        <end position="575"/>
    </location>
</feature>
<comment type="subcellular location">
    <subcellularLocation>
        <location evidence="2">Mitochondrion</location>
    </subcellularLocation>
</comment>
<dbReference type="GO" id="GO:0005739">
    <property type="term" value="C:mitochondrion"/>
    <property type="evidence" value="ECO:0007669"/>
    <property type="project" value="UniProtKB-SubCell"/>
</dbReference>
<feature type="region of interest" description="Disordered" evidence="10">
    <location>
        <begin position="548"/>
        <end position="575"/>
    </location>
</feature>
<evidence type="ECO:0000256" key="9">
    <source>
        <dbReference type="PROSITE-ProRule" id="PRU00236"/>
    </source>
</evidence>
<dbReference type="PROSITE" id="PS50305">
    <property type="entry name" value="SIRTUIN"/>
    <property type="match status" value="1"/>
</dbReference>
<feature type="binding site" evidence="9">
    <location>
        <position position="314"/>
    </location>
    <ligand>
        <name>Zn(2+)</name>
        <dbReference type="ChEBI" id="CHEBI:29105"/>
    </ligand>
</feature>
<dbReference type="GO" id="GO:0070403">
    <property type="term" value="F:NAD+ binding"/>
    <property type="evidence" value="ECO:0007669"/>
    <property type="project" value="InterPro"/>
</dbReference>
<evidence type="ECO:0000256" key="10">
    <source>
        <dbReference type="SAM" id="MobiDB-lite"/>
    </source>
</evidence>
<dbReference type="GO" id="GO:0005634">
    <property type="term" value="C:nucleus"/>
    <property type="evidence" value="ECO:0007669"/>
    <property type="project" value="TreeGrafter"/>
</dbReference>
<dbReference type="Proteomes" id="UP000076761">
    <property type="component" value="Unassembled WGS sequence"/>
</dbReference>
<dbReference type="InterPro" id="IPR050134">
    <property type="entry name" value="NAD-dep_sirtuin_deacylases"/>
</dbReference>
<dbReference type="GO" id="GO:0046970">
    <property type="term" value="F:histone H4K16 deacetylase activity, NAD-dependent"/>
    <property type="evidence" value="ECO:0007669"/>
    <property type="project" value="TreeGrafter"/>
</dbReference>
<dbReference type="InParanoid" id="A0A165PLE3"/>